<feature type="region of interest" description="Disordered" evidence="1">
    <location>
        <begin position="1"/>
        <end position="49"/>
    </location>
</feature>
<evidence type="ECO:0000313" key="2">
    <source>
        <dbReference type="EMBL" id="GAA3107861.1"/>
    </source>
</evidence>
<proteinExistence type="predicted"/>
<keyword evidence="3" id="KW-1185">Reference proteome</keyword>
<comment type="caution">
    <text evidence="2">The sequence shown here is derived from an EMBL/GenBank/DDBJ whole genome shotgun (WGS) entry which is preliminary data.</text>
</comment>
<organism evidence="2 3">
    <name type="scientific">Streptomyces rectiviolaceus</name>
    <dbReference type="NCBI Taxonomy" id="332591"/>
    <lineage>
        <taxon>Bacteria</taxon>
        <taxon>Bacillati</taxon>
        <taxon>Actinomycetota</taxon>
        <taxon>Actinomycetes</taxon>
        <taxon>Kitasatosporales</taxon>
        <taxon>Streptomycetaceae</taxon>
        <taxon>Streptomyces</taxon>
    </lineage>
</organism>
<name>A0ABP6MGF4_9ACTN</name>
<gene>
    <name evidence="2" type="ORF">GCM10010449_33340</name>
</gene>
<evidence type="ECO:0008006" key="4">
    <source>
        <dbReference type="Google" id="ProtNLM"/>
    </source>
</evidence>
<evidence type="ECO:0000313" key="3">
    <source>
        <dbReference type="Proteomes" id="UP001501637"/>
    </source>
</evidence>
<reference evidence="3" key="1">
    <citation type="journal article" date="2019" name="Int. J. Syst. Evol. Microbiol.">
        <title>The Global Catalogue of Microorganisms (GCM) 10K type strain sequencing project: providing services to taxonomists for standard genome sequencing and annotation.</title>
        <authorList>
            <consortium name="The Broad Institute Genomics Platform"/>
            <consortium name="The Broad Institute Genome Sequencing Center for Infectious Disease"/>
            <person name="Wu L."/>
            <person name="Ma J."/>
        </authorList>
    </citation>
    <scope>NUCLEOTIDE SEQUENCE [LARGE SCALE GENOMIC DNA]</scope>
    <source>
        <strain evidence="3">JCM 9092</strain>
    </source>
</reference>
<accession>A0ABP6MGF4</accession>
<dbReference type="EMBL" id="BAAAUG010000051">
    <property type="protein sequence ID" value="GAA3107861.1"/>
    <property type="molecule type" value="Genomic_DNA"/>
</dbReference>
<protein>
    <recommendedName>
        <fullName evidence="4">Transposase</fullName>
    </recommendedName>
</protein>
<dbReference type="Proteomes" id="UP001501637">
    <property type="component" value="Unassembled WGS sequence"/>
</dbReference>
<evidence type="ECO:0000256" key="1">
    <source>
        <dbReference type="SAM" id="MobiDB-lite"/>
    </source>
</evidence>
<sequence>MGAESVGGLLETEPRRLTQSFQPGGQNKVRDGPAGSFASHKHLPPSGTYRTSRNLWIVHTLYLAIDARNPLYVPIPYGESHGPAREKE</sequence>